<sequence>MLKRKSGDRSGWKRILKRKYAQTHLDSAEFSGYITLLQTVKVTVPLTVPYGNDTLCIVDDGYMWLQQFPKDKHHVVTTVFDAQGQVVQWYIDITLRSGVESGIPWMDDLFLDLVLLPSGELIVLDENELEEALLEGTIAQSHYDLAWDEAERIKELISRGSFDLIKLSRDHKELLKGILE</sequence>
<dbReference type="InterPro" id="IPR007295">
    <property type="entry name" value="DUF402"/>
</dbReference>
<dbReference type="PANTHER" id="PTHR41271">
    <property type="entry name" value="DUF402 DOMAIN-CONTAINING PROTEIN"/>
    <property type="match status" value="1"/>
</dbReference>
<organism evidence="2 3">
    <name type="scientific">[Bacillus] enclensis</name>
    <dbReference type="NCBI Taxonomy" id="1402860"/>
    <lineage>
        <taxon>Bacteria</taxon>
        <taxon>Bacillati</taxon>
        <taxon>Bacillota</taxon>
        <taxon>Bacilli</taxon>
        <taxon>Bacillales</taxon>
        <taxon>Bacillaceae</taxon>
        <taxon>Rossellomorea</taxon>
    </lineage>
</organism>
<dbReference type="SUPFAM" id="SSF159234">
    <property type="entry name" value="FomD-like"/>
    <property type="match status" value="1"/>
</dbReference>
<dbReference type="RefSeq" id="WP_058299897.1">
    <property type="nucleotide sequence ID" value="NZ_FMAU01000009.1"/>
</dbReference>
<dbReference type="EMBL" id="FMAU01000009">
    <property type="protein sequence ID" value="SCC34082.1"/>
    <property type="molecule type" value="Genomic_DNA"/>
</dbReference>
<dbReference type="PANTHER" id="PTHR41271:SF1">
    <property type="entry name" value="DUF402 DOMAIN-CONTAINING PROTEIN"/>
    <property type="match status" value="1"/>
</dbReference>
<dbReference type="OrthoDB" id="2002222at2"/>
<evidence type="ECO:0000313" key="2">
    <source>
        <dbReference type="EMBL" id="SCC34082.1"/>
    </source>
</evidence>
<dbReference type="Pfam" id="PF04167">
    <property type="entry name" value="DUF402"/>
    <property type="match status" value="1"/>
</dbReference>
<feature type="domain" description="DUF402" evidence="1">
    <location>
        <begin position="66"/>
        <end position="161"/>
    </location>
</feature>
<dbReference type="Gene3D" id="2.40.380.10">
    <property type="entry name" value="FomD-like"/>
    <property type="match status" value="1"/>
</dbReference>
<name>A0A0V8H780_9BACI</name>
<dbReference type="InterPro" id="IPR035930">
    <property type="entry name" value="FomD-like_sf"/>
</dbReference>
<accession>A0A0V8H780</accession>
<proteinExistence type="predicted"/>
<keyword evidence="3" id="KW-1185">Reference proteome</keyword>
<evidence type="ECO:0000313" key="3">
    <source>
        <dbReference type="Proteomes" id="UP000181997"/>
    </source>
</evidence>
<reference evidence="3" key="1">
    <citation type="submission" date="2016-08" db="EMBL/GenBank/DDBJ databases">
        <authorList>
            <person name="Varghese N."/>
            <person name="Submissions Spin"/>
        </authorList>
    </citation>
    <scope>NUCLEOTIDE SEQUENCE [LARGE SCALE GENOMIC DNA]</scope>
    <source>
        <strain evidence="3">SGD-1123</strain>
    </source>
</reference>
<protein>
    <recommendedName>
        <fullName evidence="1">DUF402 domain-containing protein</fullName>
    </recommendedName>
</protein>
<dbReference type="AlphaFoldDB" id="A0A0V8H780"/>
<evidence type="ECO:0000259" key="1">
    <source>
        <dbReference type="Pfam" id="PF04167"/>
    </source>
</evidence>
<dbReference type="Proteomes" id="UP000181997">
    <property type="component" value="Unassembled WGS sequence"/>
</dbReference>
<gene>
    <name evidence="2" type="ORF">GA0061094_4113</name>
</gene>